<evidence type="ECO:0000313" key="3">
    <source>
        <dbReference type="Proteomes" id="UP001165986"/>
    </source>
</evidence>
<proteinExistence type="predicted"/>
<organism evidence="2 3">
    <name type="scientific">Komarekiella delphini-convector SJRDD-AB1</name>
    <dbReference type="NCBI Taxonomy" id="2593771"/>
    <lineage>
        <taxon>Bacteria</taxon>
        <taxon>Bacillati</taxon>
        <taxon>Cyanobacteriota</taxon>
        <taxon>Cyanophyceae</taxon>
        <taxon>Nostocales</taxon>
        <taxon>Nostocaceae</taxon>
        <taxon>Komarekiella</taxon>
        <taxon>Komarekiella delphini-convector</taxon>
    </lineage>
</organism>
<reference evidence="2" key="1">
    <citation type="submission" date="2019-07" db="EMBL/GenBank/DDBJ databases">
        <title>Toxilogical consequences of a new and cryptic species of cyanobacteria (Komarekiella delphini-convector) recovered from the epidermis of a bottlenose dolphin and 1500 ft. in the air.</title>
        <authorList>
            <person name="Brown A.O."/>
            <person name="Dvorak P."/>
            <person name="Villanueva C.D."/>
            <person name="Foss A.J."/>
            <person name="Garvey A.D."/>
            <person name="Gibson Q.A."/>
            <person name="Johansen J.R."/>
            <person name="Casamatta D.A."/>
        </authorList>
    </citation>
    <scope>NUCLEOTIDE SEQUENCE</scope>
    <source>
        <strain evidence="2">SJRDD-AB1</strain>
    </source>
</reference>
<dbReference type="Gene3D" id="3.40.50.300">
    <property type="entry name" value="P-loop containing nucleotide triphosphate hydrolases"/>
    <property type="match status" value="1"/>
</dbReference>
<dbReference type="AlphaFoldDB" id="A0AA40VPN1"/>
<comment type="caution">
    <text evidence="2">The sequence shown here is derived from an EMBL/GenBank/DDBJ whole genome shotgun (WGS) entry which is preliminary data.</text>
</comment>
<evidence type="ECO:0000313" key="2">
    <source>
        <dbReference type="EMBL" id="MBD6615492.1"/>
    </source>
</evidence>
<keyword evidence="3" id="KW-1185">Reference proteome</keyword>
<gene>
    <name evidence="2" type="ORF">FNW02_06480</name>
</gene>
<dbReference type="Pfam" id="PF14516">
    <property type="entry name" value="AAA_35"/>
    <property type="match status" value="1"/>
</dbReference>
<protein>
    <recommendedName>
        <fullName evidence="1">vWA-MoxR associated protein N-terminal HTH domain-containing protein</fullName>
    </recommendedName>
</protein>
<evidence type="ECO:0000259" key="1">
    <source>
        <dbReference type="Pfam" id="PF26355"/>
    </source>
</evidence>
<dbReference type="InterPro" id="IPR058651">
    <property type="entry name" value="HTH_VMAP-M9"/>
</dbReference>
<sequence>MSIEEALVILDTFLEQSLNDVQELVFRQAWEGQTYPEIAESSGYDANYIKDVGSKLWKLLSQALDEEVTKSNFRSVLRRRSRSIDFREASRTPVESQATRSIEHSIREDIIQKRSQNVQAALKHRQPLEKQREELEIISKDGEISELLVGIEAQERRKSLSPNSELLEIPSGSVPLNSFFYIERPPIEERTYAEINKPGSLIRIKAASQMGKTSLLHRILAHARQNGLHTVQISLQRADSQVFTSLEKFLRWFCANISRQLNIEPKLDDYWDEDIGSKVSCTLYLQGYLLQKIDFPVVLALDEVNRIFEYPEICRDFLPLLRSWYEDASELEIWQKLRLVVVHATEAYIPLDINQSPFNVGLPIKLPEFSLEQVQELAIRHGLDWVKSEAGVHKLTLLIAMIGGHPHLVRLALYQLGRQEVTLEQLLQDAPTIAGIYSNYLRHHLANIQGHPHLIAALKSVVTSPTSVQLEAIAAYKLESMGLVKLEGNQAMPSCELYRLYFREQLG</sequence>
<dbReference type="Pfam" id="PF26355">
    <property type="entry name" value="HTH_VMAP-M9"/>
    <property type="match status" value="1"/>
</dbReference>
<dbReference type="SUPFAM" id="SSF52540">
    <property type="entry name" value="P-loop containing nucleoside triphosphate hydrolases"/>
    <property type="match status" value="1"/>
</dbReference>
<accession>A0AA40VPN1</accession>
<dbReference type="EMBL" id="VJXY01000005">
    <property type="protein sequence ID" value="MBD6615492.1"/>
    <property type="molecule type" value="Genomic_DNA"/>
</dbReference>
<dbReference type="Proteomes" id="UP001165986">
    <property type="component" value="Unassembled WGS sequence"/>
</dbReference>
<name>A0AA40VPN1_9NOST</name>
<feature type="domain" description="vWA-MoxR associated protein N-terminal HTH" evidence="1">
    <location>
        <begin position="1"/>
        <end position="79"/>
    </location>
</feature>
<dbReference type="InterPro" id="IPR027417">
    <property type="entry name" value="P-loop_NTPase"/>
</dbReference>
<dbReference type="RefSeq" id="WP_191756743.1">
    <property type="nucleotide sequence ID" value="NZ_VJXY01000005.1"/>
</dbReference>